<organism evidence="1 2">
    <name type="scientific">Carya illinoinensis</name>
    <name type="common">Pecan</name>
    <dbReference type="NCBI Taxonomy" id="32201"/>
    <lineage>
        <taxon>Eukaryota</taxon>
        <taxon>Viridiplantae</taxon>
        <taxon>Streptophyta</taxon>
        <taxon>Embryophyta</taxon>
        <taxon>Tracheophyta</taxon>
        <taxon>Spermatophyta</taxon>
        <taxon>Magnoliopsida</taxon>
        <taxon>eudicotyledons</taxon>
        <taxon>Gunneridae</taxon>
        <taxon>Pentapetalae</taxon>
        <taxon>rosids</taxon>
        <taxon>fabids</taxon>
        <taxon>Fagales</taxon>
        <taxon>Juglandaceae</taxon>
        <taxon>Carya</taxon>
    </lineage>
</organism>
<evidence type="ECO:0000313" key="2">
    <source>
        <dbReference type="Proteomes" id="UP000811246"/>
    </source>
</evidence>
<dbReference type="Proteomes" id="UP000811246">
    <property type="component" value="Chromosome 10"/>
</dbReference>
<proteinExistence type="predicted"/>
<reference evidence="1" key="1">
    <citation type="submission" date="2021-01" db="EMBL/GenBank/DDBJ databases">
        <authorList>
            <person name="Lovell J.T."/>
            <person name="Bentley N."/>
            <person name="Bhattarai G."/>
            <person name="Jenkins J.W."/>
            <person name="Sreedasyam A."/>
            <person name="Alarcon Y."/>
            <person name="Bock C."/>
            <person name="Boston L."/>
            <person name="Carlson J."/>
            <person name="Cervantes K."/>
            <person name="Clermont K."/>
            <person name="Krom N."/>
            <person name="Kubenka K."/>
            <person name="Mamidi S."/>
            <person name="Mattison C."/>
            <person name="Monteros M."/>
            <person name="Pisani C."/>
            <person name="Plott C."/>
            <person name="Rajasekar S."/>
            <person name="Rhein H.S."/>
            <person name="Rohla C."/>
            <person name="Song M."/>
            <person name="Hilaire R.S."/>
            <person name="Shu S."/>
            <person name="Wells L."/>
            <person name="Wang X."/>
            <person name="Webber J."/>
            <person name="Heerema R.J."/>
            <person name="Klein P."/>
            <person name="Conner P."/>
            <person name="Grauke L."/>
            <person name="Grimwood J."/>
            <person name="Schmutz J."/>
            <person name="Randall J.J."/>
        </authorList>
    </citation>
    <scope>NUCLEOTIDE SEQUENCE</scope>
    <source>
        <tissue evidence="1">Leaf</tissue>
    </source>
</reference>
<evidence type="ECO:0000313" key="1">
    <source>
        <dbReference type="EMBL" id="KAG6693273.1"/>
    </source>
</evidence>
<name>A0A922E0T4_CARIL</name>
<sequence length="106" mass="12217">MLTEHHRKTPRRIDGSPFPERKLAAFPIASRICRVAFEKEKMTLEILGSLIQYSAFVSGILKGKEEQVYIQVINVEFTKETLSCSEGCMQRNSIKRSRRHYSINEG</sequence>
<comment type="caution">
    <text evidence="1">The sequence shown here is derived from an EMBL/GenBank/DDBJ whole genome shotgun (WGS) entry which is preliminary data.</text>
</comment>
<accession>A0A922E0T4</accession>
<gene>
    <name evidence="1" type="ORF">I3842_10G161200</name>
</gene>
<protein>
    <submittedName>
        <fullName evidence="1">Uncharacterized protein</fullName>
    </submittedName>
</protein>
<dbReference type="AlphaFoldDB" id="A0A922E0T4"/>
<dbReference type="EMBL" id="CM031834">
    <property type="protein sequence ID" value="KAG6693273.1"/>
    <property type="molecule type" value="Genomic_DNA"/>
</dbReference>